<evidence type="ECO:0000256" key="3">
    <source>
        <dbReference type="ARBA" id="ARBA00018091"/>
    </source>
</evidence>
<feature type="compositionally biased region" description="Acidic residues" evidence="8">
    <location>
        <begin position="688"/>
        <end position="700"/>
    </location>
</feature>
<evidence type="ECO:0000256" key="6">
    <source>
        <dbReference type="ARBA" id="ARBA00022844"/>
    </source>
</evidence>
<feature type="region of interest" description="Disordered" evidence="8">
    <location>
        <begin position="656"/>
        <end position="700"/>
    </location>
</feature>
<comment type="subcellular location">
    <subcellularLocation>
        <location evidence="1 7">Virion</location>
    </subcellularLocation>
</comment>
<protein>
    <recommendedName>
        <fullName evidence="3 7">Capsid protein</fullName>
    </recommendedName>
</protein>
<sequence>MAWGWWKRRRRRWWRGLWRRRRFARRRPRRPARRPRRRRVRRRRRWRRGRLRRRVYNRRRRIRRKRRRQKLTIRQWQPDKRRICRIKGYLPALIYGDGTFSKNYTSHLEDRISKGPFGGGHGTARMSLKVLYDDHLKGLNIWTYSNKDLELTRYLHTTITFYRHPDTDFIAVYNRKTPLGGNRYTAPSLHPGNMMLQRQKILIPSFKTKPRGSGKIRVVIRPPTLLVDKWYFQKDICDVTLFNLNITACSLRFPFCSPQTNNPCVTFQVLHSVYDKALGINTFGTKDTPEDQQKEHIKNWLTKALNTAGFTVLNTFRTEGIYSHPQLKKPPESSNKPNTNQYFAPLDSLWGDRIYVNNNITPQQTENTIPTILAENAFTYYQKAKQDSIKKHLGAMAHCHLTGIFNPALLTQGRLSPEFFGLYKEIIYNPYDDKGKGNKIWIDPLTKPDNIFDARSKVELEDMPLWMACFGYNDWCKKELNNWGLEVEYRVLLRCPYTYPKLYNDANPNYGYVPISYNFSAGKTVEGDLYVPIMWRTKWYPTMYNQYPVLEDLAMSGPFAPKEKIPSSTLTVKYKAKFIFGGNPISEQIVKDPCTQPTYEIPGGGTLPRRIQVINPEYIGPHYSFKSFDIRRGYFSQKSIKRVSEQSDITEFIFSGPKKPRIDQDRYQEAEEHSDSRLREEKPWESSQETESEAQEEEIQETNIQLQLQHQLKEQLQLRRGIQCLFEQLTKTQQGVHINPSLV</sequence>
<evidence type="ECO:0000256" key="5">
    <source>
        <dbReference type="ARBA" id="ARBA00022561"/>
    </source>
</evidence>
<accession>A0AAU8H5G3</accession>
<evidence type="ECO:0000256" key="7">
    <source>
        <dbReference type="RuleBase" id="RU361230"/>
    </source>
</evidence>
<evidence type="ECO:0000313" key="9">
    <source>
        <dbReference type="EMBL" id="XCH55712.1"/>
    </source>
</evidence>
<name>A0AAU8H5G3_9VIRU</name>
<comment type="function">
    <text evidence="7">Self-assembles to form an icosahedral capsid.</text>
</comment>
<organism evidence="9">
    <name type="scientific">Alphatorquevirus homin9</name>
    <dbReference type="NCBI Taxonomy" id="3048433"/>
    <lineage>
        <taxon>Viruses</taxon>
        <taxon>Monodnaviria</taxon>
        <taxon>Shotokuvirae</taxon>
        <taxon>Commensaviricota</taxon>
        <taxon>Cardeaviricetes</taxon>
        <taxon>Sanitavirales</taxon>
        <taxon>Anelloviridae</taxon>
        <taxon>Alphatorquevirus</taxon>
    </lineage>
</organism>
<proteinExistence type="inferred from homology"/>
<reference evidence="9" key="1">
    <citation type="submission" date="2024-05" db="EMBL/GenBank/DDBJ databases">
        <authorList>
            <person name="Laubscher F."/>
            <person name="Chudzinski V."/>
            <person name="Cordey S."/>
            <person name="Hosszu-Fellous K."/>
            <person name="Kaiser L."/>
        </authorList>
    </citation>
    <scope>NUCLEOTIDE SEQUENCE</scope>
    <source>
        <strain evidence="9">GE-0946-24-436</strain>
    </source>
</reference>
<dbReference type="InterPro" id="IPR004219">
    <property type="entry name" value="TTvirus_Unk"/>
</dbReference>
<dbReference type="EMBL" id="PP816466">
    <property type="protein sequence ID" value="XCH55712.1"/>
    <property type="molecule type" value="Genomic_DNA"/>
</dbReference>
<evidence type="ECO:0000256" key="1">
    <source>
        <dbReference type="ARBA" id="ARBA00004328"/>
    </source>
</evidence>
<feature type="compositionally biased region" description="Basic and acidic residues" evidence="8">
    <location>
        <begin position="660"/>
        <end position="684"/>
    </location>
</feature>
<keyword evidence="4 7" id="KW-1140">T=1 icosahedral capsid protein</keyword>
<keyword evidence="6 7" id="KW-0946">Virion</keyword>
<evidence type="ECO:0000256" key="8">
    <source>
        <dbReference type="SAM" id="MobiDB-lite"/>
    </source>
</evidence>
<dbReference type="Pfam" id="PF02956">
    <property type="entry name" value="TT_ORF1"/>
    <property type="match status" value="1"/>
</dbReference>
<evidence type="ECO:0000256" key="4">
    <source>
        <dbReference type="ARBA" id="ARBA00022431"/>
    </source>
</evidence>
<evidence type="ECO:0000256" key="2">
    <source>
        <dbReference type="ARBA" id="ARBA00006131"/>
    </source>
</evidence>
<comment type="similarity">
    <text evidence="2 7">Belongs to the anelloviridae capsid protein family.</text>
</comment>
<keyword evidence="5 7" id="KW-0167">Capsid protein</keyword>
<dbReference type="GO" id="GO:0039615">
    <property type="term" value="C:T=1 icosahedral viral capsid"/>
    <property type="evidence" value="ECO:0007669"/>
    <property type="project" value="UniProtKB-UniRule"/>
</dbReference>